<dbReference type="AlphaFoldDB" id="A0A512CFV5"/>
<dbReference type="PANTHER" id="PTHR30569">
    <property type="entry name" value="CYTOSINE TRANSPORTER CODB"/>
    <property type="match status" value="1"/>
</dbReference>
<proteinExistence type="inferred from homology"/>
<feature type="transmembrane region" description="Helical" evidence="6">
    <location>
        <begin position="345"/>
        <end position="368"/>
    </location>
</feature>
<dbReference type="GO" id="GO:0015209">
    <property type="term" value="F:cytosine transmembrane transporter activity"/>
    <property type="evidence" value="ECO:0007669"/>
    <property type="project" value="InterPro"/>
</dbReference>
<sequence length="451" mass="49972">MKETTIENELERGDEVRSRLPASKRLGFWSNTFILWGLVLTVTSLLVGGLVGSQLAFKDAVIVIAMAGVFNSLVAILIGIIGARTGYTSAMIFRYSYGVKGVLLPNFIIAITTVIWFAVILNLTRDSFVGIIGVSLDSPVLFYGITLLMAILFLIPAYKTMKWIAYVNYLAVPAIVFILIVTVWGALDAGGGLMAIIDKSPVASASSFVVFTAAAGGWLHANTVISDFTRFYKTGKQAAIGLFLTYGVMMVFQYIGATLGALATGEWNIFLIMDQFGLLEISFLAIFLGSWSTAMAAIYFGANMMSTPPMPKYKTEEKNRKLVLLISWGIALFFAWYGPDQIFNFFLQFLSWVIGPIAMTVIIDYWLFPEKRGLYENADGQPDMVINPAAFLAWIVGFLIGYFSQEFFISLINGMITTGVIYYAWMRFALNQGLTPETQLKKWFSSNKVEK</sequence>
<feature type="transmembrane region" description="Helical" evidence="6">
    <location>
        <begin position="281"/>
        <end position="302"/>
    </location>
</feature>
<gene>
    <name evidence="7" type="ORF">CQA01_36550</name>
</gene>
<dbReference type="GO" id="GO:0005886">
    <property type="term" value="C:plasma membrane"/>
    <property type="evidence" value="ECO:0007669"/>
    <property type="project" value="TreeGrafter"/>
</dbReference>
<evidence type="ECO:0000256" key="2">
    <source>
        <dbReference type="ARBA" id="ARBA00008974"/>
    </source>
</evidence>
<dbReference type="PANTHER" id="PTHR30569:SF0">
    <property type="entry name" value="CYTOSINE PERMEASE"/>
    <property type="match status" value="1"/>
</dbReference>
<evidence type="ECO:0000313" key="7">
    <source>
        <dbReference type="EMBL" id="GEO23121.1"/>
    </source>
</evidence>
<evidence type="ECO:0000256" key="6">
    <source>
        <dbReference type="SAM" id="Phobius"/>
    </source>
</evidence>
<feature type="transmembrane region" description="Helical" evidence="6">
    <location>
        <begin position="407"/>
        <end position="425"/>
    </location>
</feature>
<evidence type="ECO:0000256" key="4">
    <source>
        <dbReference type="ARBA" id="ARBA00022989"/>
    </source>
</evidence>
<feature type="transmembrane region" description="Helical" evidence="6">
    <location>
        <begin position="60"/>
        <end position="81"/>
    </location>
</feature>
<feature type="transmembrane region" description="Helical" evidence="6">
    <location>
        <begin position="384"/>
        <end position="401"/>
    </location>
</feature>
<keyword evidence="8" id="KW-1185">Reference proteome</keyword>
<feature type="transmembrane region" description="Helical" evidence="6">
    <location>
        <begin position="207"/>
        <end position="226"/>
    </location>
</feature>
<keyword evidence="3 6" id="KW-0812">Transmembrane</keyword>
<feature type="transmembrane region" description="Helical" evidence="6">
    <location>
        <begin position="322"/>
        <end position="339"/>
    </location>
</feature>
<reference evidence="7 8" key="1">
    <citation type="submission" date="2019-07" db="EMBL/GenBank/DDBJ databases">
        <title>Whole genome shotgun sequence of Cyclobacterium qasimii NBRC 106168.</title>
        <authorList>
            <person name="Hosoyama A."/>
            <person name="Uohara A."/>
            <person name="Ohji S."/>
            <person name="Ichikawa N."/>
        </authorList>
    </citation>
    <scope>NUCLEOTIDE SEQUENCE [LARGE SCALE GENOMIC DNA]</scope>
    <source>
        <strain evidence="7 8">NBRC 106168</strain>
    </source>
</reference>
<feature type="transmembrane region" description="Helical" evidence="6">
    <location>
        <begin position="165"/>
        <end position="187"/>
    </location>
</feature>
<feature type="transmembrane region" description="Helical" evidence="6">
    <location>
        <begin position="26"/>
        <end position="48"/>
    </location>
</feature>
<comment type="similarity">
    <text evidence="2">Belongs to the purine-cytosine permease (2.A.39) family.</text>
</comment>
<evidence type="ECO:0000313" key="8">
    <source>
        <dbReference type="Proteomes" id="UP000321301"/>
    </source>
</evidence>
<protein>
    <submittedName>
        <fullName evidence="7">Cytosine permease</fullName>
    </submittedName>
</protein>
<evidence type="ECO:0000256" key="1">
    <source>
        <dbReference type="ARBA" id="ARBA00004141"/>
    </source>
</evidence>
<dbReference type="EMBL" id="BJYV01000020">
    <property type="protein sequence ID" value="GEO23121.1"/>
    <property type="molecule type" value="Genomic_DNA"/>
</dbReference>
<keyword evidence="4 6" id="KW-1133">Transmembrane helix</keyword>
<dbReference type="InterPro" id="IPR001248">
    <property type="entry name" value="Pur-cyt_permease"/>
</dbReference>
<dbReference type="Pfam" id="PF02133">
    <property type="entry name" value="Transp_cyt_pur"/>
    <property type="match status" value="1"/>
</dbReference>
<feature type="transmembrane region" description="Helical" evidence="6">
    <location>
        <begin position="238"/>
        <end position="261"/>
    </location>
</feature>
<dbReference type="Proteomes" id="UP000321301">
    <property type="component" value="Unassembled WGS sequence"/>
</dbReference>
<accession>A0A512CFV5</accession>
<comment type="subcellular location">
    <subcellularLocation>
        <location evidence="1">Membrane</location>
        <topology evidence="1">Multi-pass membrane protein</topology>
    </subcellularLocation>
</comment>
<feature type="transmembrane region" description="Helical" evidence="6">
    <location>
        <begin position="102"/>
        <end position="120"/>
    </location>
</feature>
<organism evidence="7 8">
    <name type="scientific">Cyclobacterium qasimii</name>
    <dbReference type="NCBI Taxonomy" id="1350429"/>
    <lineage>
        <taxon>Bacteria</taxon>
        <taxon>Pseudomonadati</taxon>
        <taxon>Bacteroidota</taxon>
        <taxon>Cytophagia</taxon>
        <taxon>Cytophagales</taxon>
        <taxon>Cyclobacteriaceae</taxon>
        <taxon>Cyclobacterium</taxon>
    </lineage>
</organism>
<feature type="transmembrane region" description="Helical" evidence="6">
    <location>
        <begin position="140"/>
        <end position="158"/>
    </location>
</feature>
<evidence type="ECO:0000256" key="5">
    <source>
        <dbReference type="ARBA" id="ARBA00023136"/>
    </source>
</evidence>
<comment type="caution">
    <text evidence="7">The sequence shown here is derived from an EMBL/GenBank/DDBJ whole genome shotgun (WGS) entry which is preliminary data.</text>
</comment>
<dbReference type="InterPro" id="IPR030191">
    <property type="entry name" value="CodB"/>
</dbReference>
<keyword evidence="5 6" id="KW-0472">Membrane</keyword>
<name>A0A512CFV5_9BACT</name>
<dbReference type="Gene3D" id="1.10.4160.10">
    <property type="entry name" value="Hydantoin permease"/>
    <property type="match status" value="1"/>
</dbReference>
<evidence type="ECO:0000256" key="3">
    <source>
        <dbReference type="ARBA" id="ARBA00022692"/>
    </source>
</evidence>
<dbReference type="RefSeq" id="WP_020888779.1">
    <property type="nucleotide sequence ID" value="NZ_BJYV01000020.1"/>
</dbReference>